<reference evidence="1" key="1">
    <citation type="journal article" date="2011" name="PLoS Biol.">
        <title>Gene gain and loss during evolution of obligate parasitism in the white rust pathogen of Arabidopsis thaliana.</title>
        <authorList>
            <person name="Kemen E."/>
            <person name="Gardiner A."/>
            <person name="Schultz-Larsen T."/>
            <person name="Kemen A.C."/>
            <person name="Balmuth A.L."/>
            <person name="Robert-Seilaniantz A."/>
            <person name="Bailey K."/>
            <person name="Holub E."/>
            <person name="Studholme D.J."/>
            <person name="Maclean D."/>
            <person name="Jones J.D."/>
        </authorList>
    </citation>
    <scope>NUCLEOTIDE SEQUENCE</scope>
</reference>
<dbReference type="EMBL" id="FR824097">
    <property type="protein sequence ID" value="CCA18522.1"/>
    <property type="molecule type" value="Genomic_DNA"/>
</dbReference>
<dbReference type="AlphaFoldDB" id="F0WBJ5"/>
<evidence type="ECO:0000313" key="1">
    <source>
        <dbReference type="EMBL" id="CCA18522.1"/>
    </source>
</evidence>
<organism evidence="1">
    <name type="scientific">Albugo laibachii Nc14</name>
    <dbReference type="NCBI Taxonomy" id="890382"/>
    <lineage>
        <taxon>Eukaryota</taxon>
        <taxon>Sar</taxon>
        <taxon>Stramenopiles</taxon>
        <taxon>Oomycota</taxon>
        <taxon>Peronosporomycetes</taxon>
        <taxon>Albuginales</taxon>
        <taxon>Albuginaceae</taxon>
        <taxon>Albugo</taxon>
    </lineage>
</organism>
<accession>F0WBJ5</accession>
<name>F0WBJ5_9STRA</name>
<proteinExistence type="predicted"/>
<protein>
    <submittedName>
        <fullName evidence="1">AlNc14C52G4041 protein</fullName>
    </submittedName>
</protein>
<dbReference type="HOGENOM" id="CLU_2054038_0_0_1"/>
<reference evidence="1" key="2">
    <citation type="submission" date="2011-02" db="EMBL/GenBank/DDBJ databases">
        <authorList>
            <person name="MacLean D."/>
        </authorList>
    </citation>
    <scope>NUCLEOTIDE SEQUENCE</scope>
</reference>
<gene>
    <name evidence="1" type="primary">AlNc14C52G4041</name>
    <name evidence="1" type="ORF">ALNC14_046650</name>
</gene>
<sequence>MECTCRLHREHLKHPIIMSLKKWVVEMTSWHKAYSIGWVDGNHAEIIKRLKLKGCTFKLYSSLCISSCQECTMQATYPNNDAATRSNAKALQHYRIHAVPRDVLRQHIVLFCIAAQFLCKVISKSTQKLSFINLSTS</sequence>